<dbReference type="Gene3D" id="1.20.1740.10">
    <property type="entry name" value="Amino acid/polyamine transporter I"/>
    <property type="match status" value="1"/>
</dbReference>
<comment type="caution">
    <text evidence="7">The sequence shown here is derived from an EMBL/GenBank/DDBJ whole genome shotgun (WGS) entry which is preliminary data.</text>
</comment>
<feature type="transmembrane region" description="Helical" evidence="6">
    <location>
        <begin position="286"/>
        <end position="307"/>
    </location>
</feature>
<dbReference type="AlphaFoldDB" id="A0AAV9PCN6"/>
<keyword evidence="2" id="KW-0813">Transport</keyword>
<feature type="transmembrane region" description="Helical" evidence="6">
    <location>
        <begin position="458"/>
        <end position="477"/>
    </location>
</feature>
<reference evidence="7 8" key="1">
    <citation type="submission" date="2023-08" db="EMBL/GenBank/DDBJ databases">
        <title>Black Yeasts Isolated from many extreme environments.</title>
        <authorList>
            <person name="Coleine C."/>
            <person name="Stajich J.E."/>
            <person name="Selbmann L."/>
        </authorList>
    </citation>
    <scope>NUCLEOTIDE SEQUENCE [LARGE SCALE GENOMIC DNA]</scope>
    <source>
        <strain evidence="7 8">CCFEE 5935</strain>
    </source>
</reference>
<dbReference type="RefSeq" id="XP_064659989.1">
    <property type="nucleotide sequence ID" value="XM_064801359.1"/>
</dbReference>
<dbReference type="Pfam" id="PF13520">
    <property type="entry name" value="AA_permease_2"/>
    <property type="match status" value="1"/>
</dbReference>
<feature type="transmembrane region" description="Helical" evidence="6">
    <location>
        <begin position="340"/>
        <end position="361"/>
    </location>
</feature>
<feature type="transmembrane region" description="Helical" evidence="6">
    <location>
        <begin position="206"/>
        <end position="225"/>
    </location>
</feature>
<dbReference type="PANTHER" id="PTHR45649:SF41">
    <property type="entry name" value="TRANSPORTER, PUTATIVE (EUROFUNG)-RELATED"/>
    <property type="match status" value="1"/>
</dbReference>
<organism evidence="7 8">
    <name type="scientific">Saxophila tyrrhenica</name>
    <dbReference type="NCBI Taxonomy" id="1690608"/>
    <lineage>
        <taxon>Eukaryota</taxon>
        <taxon>Fungi</taxon>
        <taxon>Dikarya</taxon>
        <taxon>Ascomycota</taxon>
        <taxon>Pezizomycotina</taxon>
        <taxon>Dothideomycetes</taxon>
        <taxon>Dothideomycetidae</taxon>
        <taxon>Mycosphaerellales</taxon>
        <taxon>Extremaceae</taxon>
        <taxon>Saxophila</taxon>
    </lineage>
</organism>
<feature type="transmembrane region" description="Helical" evidence="6">
    <location>
        <begin position="177"/>
        <end position="199"/>
    </location>
</feature>
<dbReference type="PIRSF" id="PIRSF006060">
    <property type="entry name" value="AA_transporter"/>
    <property type="match status" value="1"/>
</dbReference>
<feature type="transmembrane region" description="Helical" evidence="6">
    <location>
        <begin position="54"/>
        <end position="74"/>
    </location>
</feature>
<feature type="transmembrane region" description="Helical" evidence="6">
    <location>
        <begin position="245"/>
        <end position="266"/>
    </location>
</feature>
<evidence type="ECO:0000256" key="3">
    <source>
        <dbReference type="ARBA" id="ARBA00022692"/>
    </source>
</evidence>
<feature type="transmembrane region" description="Helical" evidence="6">
    <location>
        <begin position="390"/>
        <end position="414"/>
    </location>
</feature>
<evidence type="ECO:0000256" key="2">
    <source>
        <dbReference type="ARBA" id="ARBA00022448"/>
    </source>
</evidence>
<dbReference type="GO" id="GO:0016020">
    <property type="term" value="C:membrane"/>
    <property type="evidence" value="ECO:0007669"/>
    <property type="project" value="UniProtKB-SubCell"/>
</dbReference>
<keyword evidence="5 6" id="KW-0472">Membrane</keyword>
<dbReference type="EMBL" id="JAVRRT010000006">
    <property type="protein sequence ID" value="KAK5170961.1"/>
    <property type="molecule type" value="Genomic_DNA"/>
</dbReference>
<dbReference type="GO" id="GO:0022857">
    <property type="term" value="F:transmembrane transporter activity"/>
    <property type="evidence" value="ECO:0007669"/>
    <property type="project" value="InterPro"/>
</dbReference>
<evidence type="ECO:0008006" key="9">
    <source>
        <dbReference type="Google" id="ProtNLM"/>
    </source>
</evidence>
<dbReference type="GeneID" id="89925451"/>
<feature type="transmembrane region" description="Helical" evidence="6">
    <location>
        <begin position="86"/>
        <end position="105"/>
    </location>
</feature>
<comment type="subcellular location">
    <subcellularLocation>
        <location evidence="1">Membrane</location>
        <topology evidence="1">Multi-pass membrane protein</topology>
    </subcellularLocation>
</comment>
<feature type="transmembrane region" description="Helical" evidence="6">
    <location>
        <begin position="420"/>
        <end position="438"/>
    </location>
</feature>
<proteinExistence type="predicted"/>
<protein>
    <recommendedName>
        <fullName evidence="9">Amino acid transporter</fullName>
    </recommendedName>
</protein>
<gene>
    <name evidence="7" type="ORF">LTR77_004105</name>
</gene>
<evidence type="ECO:0000313" key="8">
    <source>
        <dbReference type="Proteomes" id="UP001337655"/>
    </source>
</evidence>
<keyword evidence="3 6" id="KW-0812">Transmembrane</keyword>
<dbReference type="PANTHER" id="PTHR45649">
    <property type="entry name" value="AMINO-ACID PERMEASE BAT1"/>
    <property type="match status" value="1"/>
</dbReference>
<evidence type="ECO:0000256" key="6">
    <source>
        <dbReference type="SAM" id="Phobius"/>
    </source>
</evidence>
<evidence type="ECO:0000256" key="5">
    <source>
        <dbReference type="ARBA" id="ARBA00023136"/>
    </source>
</evidence>
<sequence length="488" mass="53832">MSKIEEYNITHDAVSLDDDVVSRTIAPRFAGTANDRHDMSILGKKQVLRRQFKFSTMLGFASTVMVAWEFVLLVSPFTLQDGGTAGVFWGLIICPFVMMPMYASLAEVASMAPTAGGQYHWVSELASPNWQKGLSYSVGWLISIGWQTFLCGVAYSTAGLIIGLIKLNNDTYQIQSWHQTLMTMGLVLFCVFFNIFLTVRLPLVEVLVLVLHVLGVFVVIIPLWVMAPRGNAHDTIFNFTDNGGWGNVGLSSTIGMIPMIGMLIGYDCTVHMSEEVNDASWTVPNVVMWAVSTNAVMLLLVGITYIFCLGDLESVLNTPTYQPVIQVFYNATKSKAGTTVMIVVLIVIFISACVGQVATASRQMWSFARDRGFPGSSWLSQVPAGWNIPINAICVSAVITSLLSLINIGSYAAFNAFNSLGTTSLLASYNITICTLIWRRFSPYPLPARRWSLGKWGLPLNVVSLCFTTPMLFWYVWPLSYPVTAENM</sequence>
<keyword evidence="8" id="KW-1185">Reference proteome</keyword>
<feature type="transmembrane region" description="Helical" evidence="6">
    <location>
        <begin position="138"/>
        <end position="165"/>
    </location>
</feature>
<dbReference type="Proteomes" id="UP001337655">
    <property type="component" value="Unassembled WGS sequence"/>
</dbReference>
<accession>A0AAV9PCN6</accession>
<dbReference type="InterPro" id="IPR002293">
    <property type="entry name" value="AA/rel_permease1"/>
</dbReference>
<keyword evidence="4 6" id="KW-1133">Transmembrane helix</keyword>
<evidence type="ECO:0000256" key="4">
    <source>
        <dbReference type="ARBA" id="ARBA00022989"/>
    </source>
</evidence>
<evidence type="ECO:0000256" key="1">
    <source>
        <dbReference type="ARBA" id="ARBA00004141"/>
    </source>
</evidence>
<name>A0AAV9PCN6_9PEZI</name>
<evidence type="ECO:0000313" key="7">
    <source>
        <dbReference type="EMBL" id="KAK5170961.1"/>
    </source>
</evidence>